<feature type="compositionally biased region" description="Low complexity" evidence="1">
    <location>
        <begin position="1227"/>
        <end position="1242"/>
    </location>
</feature>
<dbReference type="Gene3D" id="3.30.565.10">
    <property type="entry name" value="Histidine kinase-like ATPase, C-terminal domain"/>
    <property type="match status" value="1"/>
</dbReference>
<dbReference type="EMBL" id="JACCBW010000005">
    <property type="protein sequence ID" value="NYE38662.1"/>
    <property type="molecule type" value="Genomic_DNA"/>
</dbReference>
<accession>A0A7Y9H666</accession>
<reference evidence="3 4" key="2">
    <citation type="submission" date="2020-08" db="EMBL/GenBank/DDBJ databases">
        <title>The Agave Microbiome: Exploring the role of microbial communities in plant adaptations to desert environments.</title>
        <authorList>
            <person name="Partida-Martinez L.P."/>
        </authorList>
    </citation>
    <scope>NUCLEOTIDE SEQUENCE [LARGE SCALE GENOMIC DNA]</scope>
    <source>
        <strain evidence="3 4">AT2.17</strain>
    </source>
</reference>
<organism evidence="3 4">
    <name type="scientific">Nocardioides cavernae</name>
    <dbReference type="NCBI Taxonomy" id="1921566"/>
    <lineage>
        <taxon>Bacteria</taxon>
        <taxon>Bacillati</taxon>
        <taxon>Actinomycetota</taxon>
        <taxon>Actinomycetes</taxon>
        <taxon>Propionibacteriales</taxon>
        <taxon>Nocardioidaceae</taxon>
        <taxon>Nocardioides</taxon>
    </lineage>
</organism>
<feature type="domain" description="Protein NO VEIN C-terminal" evidence="2">
    <location>
        <begin position="1288"/>
        <end position="1368"/>
    </location>
</feature>
<dbReference type="PANTHER" id="PTHR32387">
    <property type="entry name" value="WU:FJ29H11"/>
    <property type="match status" value="1"/>
</dbReference>
<dbReference type="InterPro" id="IPR024975">
    <property type="entry name" value="NOV_C"/>
</dbReference>
<feature type="region of interest" description="Disordered" evidence="1">
    <location>
        <begin position="1171"/>
        <end position="1254"/>
    </location>
</feature>
<reference evidence="3 4" key="1">
    <citation type="submission" date="2020-07" db="EMBL/GenBank/DDBJ databases">
        <authorList>
            <person name="Partida-Martinez L."/>
            <person name="Huntemann M."/>
            <person name="Clum A."/>
            <person name="Wang J."/>
            <person name="Palaniappan K."/>
            <person name="Ritter S."/>
            <person name="Chen I.-M."/>
            <person name="Stamatis D."/>
            <person name="Reddy T."/>
            <person name="O'Malley R."/>
            <person name="Daum C."/>
            <person name="Shapiro N."/>
            <person name="Ivanova N."/>
            <person name="Kyrpides N."/>
            <person name="Woyke T."/>
        </authorList>
    </citation>
    <scope>NUCLEOTIDE SEQUENCE [LARGE SCALE GENOMIC DNA]</scope>
    <source>
        <strain evidence="3 4">AT2.17</strain>
    </source>
</reference>
<feature type="compositionally biased region" description="Basic and acidic residues" evidence="1">
    <location>
        <begin position="1199"/>
        <end position="1216"/>
    </location>
</feature>
<evidence type="ECO:0000313" key="4">
    <source>
        <dbReference type="Proteomes" id="UP000549911"/>
    </source>
</evidence>
<dbReference type="InterPro" id="IPR036890">
    <property type="entry name" value="HATPase_C_sf"/>
</dbReference>
<keyword evidence="4" id="KW-1185">Reference proteome</keyword>
<proteinExistence type="predicted"/>
<dbReference type="SUPFAM" id="SSF55874">
    <property type="entry name" value="ATPase domain of HSP90 chaperone/DNA topoisomerase II/histidine kinase"/>
    <property type="match status" value="1"/>
</dbReference>
<evidence type="ECO:0000256" key="1">
    <source>
        <dbReference type="SAM" id="MobiDB-lite"/>
    </source>
</evidence>
<dbReference type="NCBIfam" id="NF047352">
    <property type="entry name" value="P_loop_sacsin"/>
    <property type="match status" value="1"/>
</dbReference>
<dbReference type="Proteomes" id="UP000549911">
    <property type="component" value="Unassembled WGS sequence"/>
</dbReference>
<feature type="compositionally biased region" description="Polar residues" evidence="1">
    <location>
        <begin position="1175"/>
        <end position="1184"/>
    </location>
</feature>
<name>A0A7Y9H666_9ACTN</name>
<dbReference type="Pfam" id="PF13020">
    <property type="entry name" value="NOV_C"/>
    <property type="match status" value="1"/>
</dbReference>
<sequence>MASPIDLVRSLTTDGLDALRSEVKAGRVESALRALRQRDAGAEIVREQYAGRYPLELVQNANDAVATEGAAAAHIKFVVTDSALLVGDTGAGFGTSQVGAICDLAQSSKDPRKSVGYKGLGFKSVAEITNTPQIISGELRFCFDRARLRREVEAIVGRTLDDDFPLPDYAFPFELSDADLGADVAAVSDLQAGGFSTVMRLPFRDDAAAEDAVTHVAETIVPRLLLFLDAAESLELVGTTSDFYAQALREGDDNQQYVILQADDRSEEFVLYRNIVPIPDHDLVSELGKAWRQVEAVRIAAAVPLDDTGQPRATAAEPLHVYFPTEEETGLSIIFNADFQVELDRRRIASSGPAGMYNDWLAKELAEFVADAVVPDLTGRFGGAATVDVFAPHGPATHTGEGVIAALFDELRDVAWIPCQDGELRAPADVWLLPDSVPSVADVHVWLALPELVQPEVEGGQRSRTLLVSEFECRELNEQSALSLLEPGPDSDATIYYDFLVEWSHTAGYLFGAGLRGCKCVRLQDGDWVRPADDPKPFLPRQRAEEEFPPGLHIPVADLPDVEGVVDLLERAEMEPLTWRALVTDFLMPRLTDLDLDEAERRDALATLRSYFDSIRGEGAGDREIRDAVRETLLPARDAGVTDGVAFLPAYDVYFGSDWLAGAELEALYGPFGYAEFLAVDSTDPEADFSFYEWMGVQVRPAVVELGPHDGPSSWRYGQAFAQASVCPQGHPQSQRLQSAPMIDRADAIIESGDALRLTVLWRHVVADWDSYYREALVATWRCTAGAHKVDRNPRDRSFDSAAGVLLKTEAWIPAIRSGRHVIAAPSDVWRPAPGSPAAVTALLTTLAVHAPRPTQGMAEVLGLVDAARADAPAVVKLLERLEQESEELPSLSEDVAAAGAWLFAQLEGAEGTGSLEHGSVPIVARVRGALRFVRRPFMIRDPLLAEVWADTVAVYAGDSHLPLVLTSLEIPILDERVEVTPKPVDRLEDAERFVSMRLDEVAPALLATAAADYGTRRDEIARGLRALQLVCTSELGLKYALKGHSPRQTVGASAFIHEGTAYLAVDEGEPDWSAFGLRLANYLNVPLGDAFALLLDASPRGRQNYLHARHISDEDVQGAEEVLSAEVESIDLHDRLGWDCAAGLESDPDRSHEGLDDVPEDQAAAGVEADAQDMRTSSSNSQGHEQEREMSGQAGRVGDAERLPEAAESPDEGREASQTARHSRGKSTSSSAASGTPSVSRGIDGDKPGSQPISRFFSYVAAAGSREARMAERQDARAIKLGEHGVDRVVEYEEARGRTAEPQPHNNKGFDVISYRPDGSDRRIIEVKATARDWPDRGVPVSDSQIDMNRELGDEFWLYVVEHPEDPEQARVTAIQNPIASADYFAFDPGWRALGEDQSTD</sequence>
<dbReference type="PANTHER" id="PTHR32387:SF0">
    <property type="entry name" value="PROTEIN NO VEIN"/>
    <property type="match status" value="1"/>
</dbReference>
<evidence type="ECO:0000259" key="2">
    <source>
        <dbReference type="Pfam" id="PF13020"/>
    </source>
</evidence>
<dbReference type="RefSeq" id="WP_179621290.1">
    <property type="nucleotide sequence ID" value="NZ_JACCBW010000005.1"/>
</dbReference>
<dbReference type="InterPro" id="IPR052957">
    <property type="entry name" value="Auxin_embryo_med"/>
</dbReference>
<comment type="caution">
    <text evidence="3">The sequence shown here is derived from an EMBL/GenBank/DDBJ whole genome shotgun (WGS) entry which is preliminary data.</text>
</comment>
<protein>
    <recommendedName>
        <fullName evidence="2">Protein NO VEIN C-terminal domain-containing protein</fullName>
    </recommendedName>
</protein>
<gene>
    <name evidence="3" type="ORF">F4692_003812</name>
</gene>
<evidence type="ECO:0000313" key="3">
    <source>
        <dbReference type="EMBL" id="NYE38662.1"/>
    </source>
</evidence>